<dbReference type="InterPro" id="IPR027417">
    <property type="entry name" value="P-loop_NTPase"/>
</dbReference>
<dbReference type="EMBL" id="JAAVXB010000009">
    <property type="protein sequence ID" value="NKF23644.1"/>
    <property type="molecule type" value="Genomic_DNA"/>
</dbReference>
<dbReference type="InterPro" id="IPR055199">
    <property type="entry name" value="Hda_lid"/>
</dbReference>
<dbReference type="AlphaFoldDB" id="A0A969WCF9"/>
<reference evidence="2" key="1">
    <citation type="submission" date="2020-03" db="EMBL/GenBank/DDBJ databases">
        <title>Solimonas marina sp. nov., isolated from deep seawater of the Pacific Ocean.</title>
        <authorList>
            <person name="Liu X."/>
            <person name="Lai Q."/>
            <person name="Sun F."/>
            <person name="Gai Y."/>
            <person name="Li G."/>
            <person name="Shao Z."/>
        </authorList>
    </citation>
    <scope>NUCLEOTIDE SEQUENCE</scope>
    <source>
        <strain evidence="2">C16B3</strain>
    </source>
</reference>
<dbReference type="PANTHER" id="PTHR30050">
    <property type="entry name" value="CHROMOSOMAL REPLICATION INITIATOR PROTEIN DNAA"/>
    <property type="match status" value="1"/>
</dbReference>
<sequence length="229" mass="24856">MKGRQLALAVQLRDTASFESYWPGGNDETVAALRELRHPTLLYGPPQSGRTHLLQAVCRTHGGAYLPLREISGYGPEALDGFDMQALLVLDDLDAVAADREWAVALLRLIDRRRAAGQSFVLSTGAPPEHLTLALADLRTRLAACVVLGLMPMSDAERAALLQARAQARGLTLGDDVTRWMLNTQARTTGALVDALDALDRASLREKRRLTLPFVQSVLGNTAKAEPLP</sequence>
<dbReference type="PANTHER" id="PTHR30050:SF5">
    <property type="entry name" value="DNAA REGULATORY INACTIVATOR HDA"/>
    <property type="match status" value="1"/>
</dbReference>
<gene>
    <name evidence="2" type="primary">hda</name>
    <name evidence="2" type="ORF">G7Y82_15105</name>
</gene>
<name>A0A969WCF9_9GAMM</name>
<comment type="caution">
    <text evidence="2">The sequence shown here is derived from an EMBL/GenBank/DDBJ whole genome shotgun (WGS) entry which is preliminary data.</text>
</comment>
<dbReference type="Pfam" id="PF22688">
    <property type="entry name" value="Hda_lid"/>
    <property type="match status" value="1"/>
</dbReference>
<feature type="domain" description="Hda lid" evidence="1">
    <location>
        <begin position="155"/>
        <end position="219"/>
    </location>
</feature>
<dbReference type="RefSeq" id="WP_168148971.1">
    <property type="nucleotide sequence ID" value="NZ_JAAVXB010000009.1"/>
</dbReference>
<dbReference type="Gene3D" id="3.40.50.300">
    <property type="entry name" value="P-loop containing nucleotide triphosphate hydrolases"/>
    <property type="match status" value="1"/>
</dbReference>
<accession>A0A969WCF9</accession>
<evidence type="ECO:0000259" key="1">
    <source>
        <dbReference type="Pfam" id="PF22688"/>
    </source>
</evidence>
<evidence type="ECO:0000313" key="2">
    <source>
        <dbReference type="EMBL" id="NKF23644.1"/>
    </source>
</evidence>
<dbReference type="InterPro" id="IPR017788">
    <property type="entry name" value="Hda"/>
</dbReference>
<dbReference type="NCBIfam" id="TIGR03420">
    <property type="entry name" value="DnaA_homol_Hda"/>
    <property type="match status" value="1"/>
</dbReference>
<dbReference type="SUPFAM" id="SSF52540">
    <property type="entry name" value="P-loop containing nucleoside triphosphate hydrolases"/>
    <property type="match status" value="1"/>
</dbReference>
<dbReference type="Gene3D" id="1.10.8.60">
    <property type="match status" value="1"/>
</dbReference>
<organism evidence="2 3">
    <name type="scientific">Solimonas marina</name>
    <dbReference type="NCBI Taxonomy" id="2714601"/>
    <lineage>
        <taxon>Bacteria</taxon>
        <taxon>Pseudomonadati</taxon>
        <taxon>Pseudomonadota</taxon>
        <taxon>Gammaproteobacteria</taxon>
        <taxon>Nevskiales</taxon>
        <taxon>Nevskiaceae</taxon>
        <taxon>Solimonas</taxon>
    </lineage>
</organism>
<keyword evidence="3" id="KW-1185">Reference proteome</keyword>
<protein>
    <submittedName>
        <fullName evidence="2">DnaA regulatory inactivator Hda</fullName>
    </submittedName>
</protein>
<evidence type="ECO:0000313" key="3">
    <source>
        <dbReference type="Proteomes" id="UP000653472"/>
    </source>
</evidence>
<dbReference type="Proteomes" id="UP000653472">
    <property type="component" value="Unassembled WGS sequence"/>
</dbReference>
<dbReference type="GO" id="GO:0006270">
    <property type="term" value="P:DNA replication initiation"/>
    <property type="evidence" value="ECO:0007669"/>
    <property type="project" value="TreeGrafter"/>
</dbReference>
<dbReference type="GO" id="GO:0032297">
    <property type="term" value="P:negative regulation of DNA-templated DNA replication initiation"/>
    <property type="evidence" value="ECO:0007669"/>
    <property type="project" value="InterPro"/>
</dbReference>
<proteinExistence type="predicted"/>